<protein>
    <submittedName>
        <fullName evidence="2">Uncharacterized protein</fullName>
    </submittedName>
</protein>
<reference evidence="2 3" key="1">
    <citation type="journal article" date="2019" name="Int. J. Syst. Evol. Microbiol.">
        <title>The Global Catalogue of Microorganisms (GCM) 10K type strain sequencing project: providing services to taxonomists for standard genome sequencing and annotation.</title>
        <authorList>
            <consortium name="The Broad Institute Genomics Platform"/>
            <consortium name="The Broad Institute Genome Sequencing Center for Infectious Disease"/>
            <person name="Wu L."/>
            <person name="Ma J."/>
        </authorList>
    </citation>
    <scope>NUCLEOTIDE SEQUENCE [LARGE SCALE GENOMIC DNA]</scope>
    <source>
        <strain evidence="2 3">JCM 4788</strain>
    </source>
</reference>
<name>A0ABN0YJ76_9ACTN</name>
<evidence type="ECO:0000256" key="1">
    <source>
        <dbReference type="SAM" id="MobiDB-lite"/>
    </source>
</evidence>
<organism evidence="2 3">
    <name type="scientific">Streptomyces luteireticuli</name>
    <dbReference type="NCBI Taxonomy" id="173858"/>
    <lineage>
        <taxon>Bacteria</taxon>
        <taxon>Bacillati</taxon>
        <taxon>Actinomycetota</taxon>
        <taxon>Actinomycetes</taxon>
        <taxon>Kitasatosporales</taxon>
        <taxon>Streptomycetaceae</taxon>
        <taxon>Streptomyces</taxon>
    </lineage>
</organism>
<feature type="region of interest" description="Disordered" evidence="1">
    <location>
        <begin position="1"/>
        <end position="101"/>
    </location>
</feature>
<comment type="caution">
    <text evidence="2">The sequence shown here is derived from an EMBL/GenBank/DDBJ whole genome shotgun (WGS) entry which is preliminary data.</text>
</comment>
<dbReference type="Proteomes" id="UP001500879">
    <property type="component" value="Unassembled WGS sequence"/>
</dbReference>
<gene>
    <name evidence="2" type="ORF">GCM10010357_18100</name>
</gene>
<evidence type="ECO:0000313" key="3">
    <source>
        <dbReference type="Proteomes" id="UP001500879"/>
    </source>
</evidence>
<accession>A0ABN0YJ76</accession>
<sequence>MLDVRLSIKGGRQEGHHKFEHASGAGGVRRSRVARRPADAALDSRHPVGIESAMSCPPHPIPAAPKPLRTLTVDTTAGREARGRPGTGPARAPPRNRRKCP</sequence>
<feature type="compositionally biased region" description="Basic and acidic residues" evidence="1">
    <location>
        <begin position="36"/>
        <end position="48"/>
    </location>
</feature>
<keyword evidence="3" id="KW-1185">Reference proteome</keyword>
<proteinExistence type="predicted"/>
<feature type="compositionally biased region" description="Basic and acidic residues" evidence="1">
    <location>
        <begin position="11"/>
        <end position="21"/>
    </location>
</feature>
<dbReference type="EMBL" id="BAAABX010000019">
    <property type="protein sequence ID" value="GAA0397384.1"/>
    <property type="molecule type" value="Genomic_DNA"/>
</dbReference>
<evidence type="ECO:0000313" key="2">
    <source>
        <dbReference type="EMBL" id="GAA0397384.1"/>
    </source>
</evidence>